<dbReference type="OrthoDB" id="7068201at2"/>
<dbReference type="Proteomes" id="UP000004931">
    <property type="component" value="Unassembled WGS sequence"/>
</dbReference>
<reference evidence="2 3" key="1">
    <citation type="journal article" date="2010" name="J. Bacteriol.">
        <title>Genome sequence of the oligotrophic marine Gammaproteobacterium HTCC2143, isolated from the Oregon Coast.</title>
        <authorList>
            <person name="Oh H.M."/>
            <person name="Kang I."/>
            <person name="Ferriera S."/>
            <person name="Giovannoni S.J."/>
            <person name="Cho J.C."/>
        </authorList>
    </citation>
    <scope>NUCLEOTIDE SEQUENCE [LARGE SCALE GENOMIC DNA]</scope>
    <source>
        <strain evidence="2 3">HTCC2143</strain>
    </source>
</reference>
<sequence>MWLKVIIVVLFIGLVASLFTGLTFLFQDRESEGKSHRLWNTLSVRLVMTALLLGFLMYGVFTGQLASNAPWDARQPTEAAAPK</sequence>
<dbReference type="AlphaFoldDB" id="A0Y9B9"/>
<evidence type="ECO:0000256" key="1">
    <source>
        <dbReference type="SAM" id="Phobius"/>
    </source>
</evidence>
<dbReference type="Pfam" id="PF11137">
    <property type="entry name" value="DUF2909"/>
    <property type="match status" value="1"/>
</dbReference>
<gene>
    <name evidence="2" type="ORF">GP2143_15746</name>
</gene>
<keyword evidence="1" id="KW-0812">Transmembrane</keyword>
<dbReference type="eggNOG" id="ENOG50331TM">
    <property type="taxonomic scope" value="Bacteria"/>
</dbReference>
<dbReference type="STRING" id="247633.GP2143_15746"/>
<evidence type="ECO:0000313" key="3">
    <source>
        <dbReference type="Proteomes" id="UP000004931"/>
    </source>
</evidence>
<proteinExistence type="predicted"/>
<keyword evidence="3" id="KW-1185">Reference proteome</keyword>
<keyword evidence="1" id="KW-1133">Transmembrane helix</keyword>
<feature type="transmembrane region" description="Helical" evidence="1">
    <location>
        <begin position="6"/>
        <end position="26"/>
    </location>
</feature>
<organism evidence="2 3">
    <name type="scientific">marine gamma proteobacterium HTCC2143</name>
    <dbReference type="NCBI Taxonomy" id="247633"/>
    <lineage>
        <taxon>Bacteria</taxon>
        <taxon>Pseudomonadati</taxon>
        <taxon>Pseudomonadota</taxon>
        <taxon>Gammaproteobacteria</taxon>
        <taxon>Cellvibrionales</taxon>
        <taxon>Spongiibacteraceae</taxon>
        <taxon>BD1-7 clade</taxon>
    </lineage>
</organism>
<name>A0Y9B9_9GAMM</name>
<dbReference type="InterPro" id="IPR021313">
    <property type="entry name" value="DUF2909"/>
</dbReference>
<feature type="transmembrane region" description="Helical" evidence="1">
    <location>
        <begin position="38"/>
        <end position="61"/>
    </location>
</feature>
<comment type="caution">
    <text evidence="2">The sequence shown here is derived from an EMBL/GenBank/DDBJ whole genome shotgun (WGS) entry which is preliminary data.</text>
</comment>
<protein>
    <submittedName>
        <fullName evidence="2">Uncharacterized protein</fullName>
    </submittedName>
</protein>
<keyword evidence="1" id="KW-0472">Membrane</keyword>
<dbReference type="EMBL" id="AAVT01000001">
    <property type="protein sequence ID" value="EAW32723.1"/>
    <property type="molecule type" value="Genomic_DNA"/>
</dbReference>
<evidence type="ECO:0000313" key="2">
    <source>
        <dbReference type="EMBL" id="EAW32723.1"/>
    </source>
</evidence>
<accession>A0Y9B9</accession>